<keyword evidence="2" id="KW-0949">S-adenosyl-L-methionine</keyword>
<dbReference type="Gene3D" id="3.40.50.280">
    <property type="entry name" value="Cobalamin-binding domain"/>
    <property type="match status" value="1"/>
</dbReference>
<dbReference type="SFLD" id="SFLDS00029">
    <property type="entry name" value="Radical_SAM"/>
    <property type="match status" value="1"/>
</dbReference>
<dbReference type="SMART" id="SM00729">
    <property type="entry name" value="Elp3"/>
    <property type="match status" value="1"/>
</dbReference>
<dbReference type="PROSITE" id="PS51332">
    <property type="entry name" value="B12_BINDING"/>
    <property type="match status" value="1"/>
</dbReference>
<dbReference type="Pfam" id="PF13311">
    <property type="entry name" value="DUF4080"/>
    <property type="match status" value="1"/>
</dbReference>
<dbReference type="InterPro" id="IPR006158">
    <property type="entry name" value="Cobalamin-bd"/>
</dbReference>
<evidence type="ECO:0000256" key="4">
    <source>
        <dbReference type="ARBA" id="ARBA00023004"/>
    </source>
</evidence>
<dbReference type="PANTHER" id="PTHR43409">
    <property type="entry name" value="ANAEROBIC MAGNESIUM-PROTOPORPHYRIN IX MONOMETHYL ESTER CYCLASE-RELATED"/>
    <property type="match status" value="1"/>
</dbReference>
<organism evidence="8 9">
    <name type="scientific">Butyricimonas hominis</name>
    <dbReference type="NCBI Taxonomy" id="2763032"/>
    <lineage>
        <taxon>Bacteria</taxon>
        <taxon>Pseudomonadati</taxon>
        <taxon>Bacteroidota</taxon>
        <taxon>Bacteroidia</taxon>
        <taxon>Bacteroidales</taxon>
        <taxon>Odoribacteraceae</taxon>
        <taxon>Butyricimonas</taxon>
    </lineage>
</organism>
<proteinExistence type="predicted"/>
<dbReference type="InterPro" id="IPR006638">
    <property type="entry name" value="Elp3/MiaA/NifB-like_rSAM"/>
</dbReference>
<comment type="caution">
    <text evidence="8">The sequence shown here is derived from an EMBL/GenBank/DDBJ whole genome shotgun (WGS) entry which is preliminary data.</text>
</comment>
<evidence type="ECO:0000256" key="3">
    <source>
        <dbReference type="ARBA" id="ARBA00022723"/>
    </source>
</evidence>
<dbReference type="InterPro" id="IPR058240">
    <property type="entry name" value="rSAM_sf"/>
</dbReference>
<evidence type="ECO:0000256" key="5">
    <source>
        <dbReference type="ARBA" id="ARBA00023014"/>
    </source>
</evidence>
<keyword evidence="5" id="KW-0411">Iron-sulfur</keyword>
<name>A0ABR7CXH7_9BACT</name>
<dbReference type="SFLD" id="SFLDG01082">
    <property type="entry name" value="B12-binding_domain_containing"/>
    <property type="match status" value="1"/>
</dbReference>
<comment type="cofactor">
    <cofactor evidence="1">
        <name>[4Fe-4S] cluster</name>
        <dbReference type="ChEBI" id="CHEBI:49883"/>
    </cofactor>
</comment>
<dbReference type="EMBL" id="JACOOH010000002">
    <property type="protein sequence ID" value="MBC5620387.1"/>
    <property type="molecule type" value="Genomic_DNA"/>
</dbReference>
<evidence type="ECO:0000259" key="7">
    <source>
        <dbReference type="PROSITE" id="PS51918"/>
    </source>
</evidence>
<dbReference type="SUPFAM" id="SSF102114">
    <property type="entry name" value="Radical SAM enzymes"/>
    <property type="match status" value="1"/>
</dbReference>
<gene>
    <name evidence="8" type="ORF">H8S64_04685</name>
</gene>
<evidence type="ECO:0000313" key="8">
    <source>
        <dbReference type="EMBL" id="MBC5620387.1"/>
    </source>
</evidence>
<reference evidence="8 9" key="1">
    <citation type="submission" date="2020-08" db="EMBL/GenBank/DDBJ databases">
        <title>Genome public.</title>
        <authorList>
            <person name="Liu C."/>
            <person name="Sun Q."/>
        </authorList>
    </citation>
    <scope>NUCLEOTIDE SEQUENCE [LARGE SCALE GENOMIC DNA]</scope>
    <source>
        <strain evidence="8 9">NSJ-56</strain>
    </source>
</reference>
<evidence type="ECO:0000256" key="2">
    <source>
        <dbReference type="ARBA" id="ARBA00022691"/>
    </source>
</evidence>
<keyword evidence="3" id="KW-0479">Metal-binding</keyword>
<evidence type="ECO:0000313" key="9">
    <source>
        <dbReference type="Proteomes" id="UP000646484"/>
    </source>
</evidence>
<dbReference type="PROSITE" id="PS51918">
    <property type="entry name" value="RADICAL_SAM"/>
    <property type="match status" value="1"/>
</dbReference>
<dbReference type="Pfam" id="PF04055">
    <property type="entry name" value="Radical_SAM"/>
    <property type="match status" value="1"/>
</dbReference>
<feature type="domain" description="Radical SAM core" evidence="7">
    <location>
        <begin position="175"/>
        <end position="403"/>
    </location>
</feature>
<dbReference type="PANTHER" id="PTHR43409:SF16">
    <property type="entry name" value="SLR0320 PROTEIN"/>
    <property type="match status" value="1"/>
</dbReference>
<evidence type="ECO:0000256" key="1">
    <source>
        <dbReference type="ARBA" id="ARBA00001966"/>
    </source>
</evidence>
<dbReference type="InterPro" id="IPR023404">
    <property type="entry name" value="rSAM_horseshoe"/>
</dbReference>
<keyword evidence="9" id="KW-1185">Reference proteome</keyword>
<dbReference type="Gene3D" id="3.80.30.20">
    <property type="entry name" value="tm_1862 like domain"/>
    <property type="match status" value="1"/>
</dbReference>
<dbReference type="InterPro" id="IPR025288">
    <property type="entry name" value="DUF4080"/>
</dbReference>
<protein>
    <submittedName>
        <fullName evidence="8">DUF4080 domain-containing protein</fullName>
    </submittedName>
</protein>
<dbReference type="Proteomes" id="UP000646484">
    <property type="component" value="Unassembled WGS sequence"/>
</dbReference>
<dbReference type="InterPro" id="IPR007197">
    <property type="entry name" value="rSAM"/>
</dbReference>
<feature type="domain" description="B12-binding" evidence="6">
    <location>
        <begin position="2"/>
        <end position="137"/>
    </location>
</feature>
<accession>A0ABR7CXH7</accession>
<evidence type="ECO:0000259" key="6">
    <source>
        <dbReference type="PROSITE" id="PS51332"/>
    </source>
</evidence>
<dbReference type="RefSeq" id="WP_186975177.1">
    <property type="nucleotide sequence ID" value="NZ_JACOOH010000002.1"/>
</dbReference>
<keyword evidence="4" id="KW-0408">Iron</keyword>
<sequence>MNSLVWLDLNSSYAHSSLALPAIHAQVKGDEGDVTWSKVSATINSNVGSVVAEIVEKKPDILAATAWLFTHEVLLKITSRVKALLPECTIIFGGPEMLGDNGEYLRRYRFVSCVFRGEGEIGFHEWLRVYDRPEDWYSVTGLCWLDAEGVYHDGGLARVMEFEQLQVPETSRFFDWSKPFVQLETTRGCFNTCAFCVSGAEKPVRVLSVERIRERLTVIREHGIRDIRLLDRTFNGSSERAIRLLQLFREFAPAMHFHLEIHPALLSDEVKVLLRELPTGLLHLEAGIQSLREEVLQACRRIGNLQAALDGLRYLAGLPNLVVHADLIAGLPLYTLEQMVADVRVLASFGTGEIQLELLKLLPGTVMREEAESLGIIYSPDVPYEVLCTREMSVEDLRQARLLSRLIDGFYNAAAWQEVVRRLIVHDEHFLPDFLSWLERLELLEQPLSLEKRGVLLYEFCEDRYPAFLTDISVAWIVAGIPFAKEPGKRLKPWNSEIPGGITVVTGEYTEVMRVYYFMDGVKEYWFGFDRGKSASKPLFVACRGID</sequence>
<dbReference type="InterPro" id="IPR051198">
    <property type="entry name" value="BchE-like"/>
</dbReference>